<gene>
    <name evidence="2" type="primary">kcnn4</name>
</gene>
<protein>
    <submittedName>
        <fullName evidence="2">Small conductance calcium-activated potassium channel protein 3 isoform X2</fullName>
    </submittedName>
</protein>
<keyword evidence="2" id="KW-0813">Transport</keyword>
<keyword evidence="1" id="KW-1185">Reference proteome</keyword>
<proteinExistence type="predicted"/>
<evidence type="ECO:0000313" key="2">
    <source>
        <dbReference type="RefSeq" id="XP_073781510.1"/>
    </source>
</evidence>
<keyword evidence="2" id="KW-0407">Ion channel</keyword>
<dbReference type="RefSeq" id="XP_073781510.1">
    <property type="nucleotide sequence ID" value="XM_073925409.1"/>
</dbReference>
<evidence type="ECO:0000313" key="1">
    <source>
        <dbReference type="Proteomes" id="UP000000437"/>
    </source>
</evidence>
<dbReference type="Proteomes" id="UP000000437">
    <property type="component" value="Chromosome 16"/>
</dbReference>
<accession>A0AC58HHS9</accession>
<keyword evidence="2" id="KW-0406">Ion transport</keyword>
<name>A0AC58HHS9_DANRE</name>
<organism evidence="1 2">
    <name type="scientific">Danio rerio</name>
    <name type="common">Zebrafish</name>
    <name type="synonym">Brachydanio rerio</name>
    <dbReference type="NCBI Taxonomy" id="7955"/>
    <lineage>
        <taxon>Eukaryota</taxon>
        <taxon>Metazoa</taxon>
        <taxon>Chordata</taxon>
        <taxon>Craniata</taxon>
        <taxon>Vertebrata</taxon>
        <taxon>Euteleostomi</taxon>
        <taxon>Actinopterygii</taxon>
        <taxon>Neopterygii</taxon>
        <taxon>Teleostei</taxon>
        <taxon>Ostariophysi</taxon>
        <taxon>Cypriniformes</taxon>
        <taxon>Danionidae</taxon>
        <taxon>Danioninae</taxon>
        <taxon>Danio</taxon>
    </lineage>
</organism>
<reference evidence="2" key="1">
    <citation type="submission" date="2025-08" db="UniProtKB">
        <authorList>
            <consortium name="RefSeq"/>
        </authorList>
    </citation>
    <scope>IDENTIFICATION</scope>
    <source>
        <strain evidence="2">Tuebingen</strain>
        <tissue evidence="2">Fibroblasts and whole tissue</tissue>
    </source>
</reference>
<sequence>MSTVSFINDRGDGSIYALSINGLISFSTGCLLILIIAFHYKDIRLFIIDHNQVDWRIAMTSYRVLGISLELMVCAIHPVVIYLRPDGEDKLGRKPEQNSSTPLCLSSSHREVMLDVELLLSALMFLRLYLVHRAVLLHSKVLLSASYRSIGSLNNINFTFRFVLKVLMNKYPARTLLVFIMFFWLSASWMLRLCEREKQVDTGGMDTALWLIAITFLTVGYGDVSPHTSCGKVVCLFTGVMGVACTAMLVAVMTKKLALNKGEKHVHFFMMDIQISKRIRHAAANVLRECWLLHRTTQTKYTSGEHRHHQRCLLEAIRVFRHLRLKQRKLRDYASEMVDLSKMQMIMCDLSANWNSSYHELEQRIISMEQKLDELRRSFQNTSELLTQALHHRRLDYR</sequence>